<evidence type="ECO:0000256" key="12">
    <source>
        <dbReference type="RuleBase" id="RU000483"/>
    </source>
</evidence>
<comment type="function">
    <text evidence="11 12">Key component of the proton channel; it plays a direct role in the translocation of protons across the membrane.</text>
</comment>
<dbReference type="GO" id="GO:0045259">
    <property type="term" value="C:proton-transporting ATP synthase complex"/>
    <property type="evidence" value="ECO:0007669"/>
    <property type="project" value="UniProtKB-KW"/>
</dbReference>
<dbReference type="GO" id="GO:0005886">
    <property type="term" value="C:plasma membrane"/>
    <property type="evidence" value="ECO:0007669"/>
    <property type="project" value="UniProtKB-SubCell"/>
</dbReference>
<dbReference type="PROSITE" id="PS00449">
    <property type="entry name" value="ATPASE_A"/>
    <property type="match status" value="1"/>
</dbReference>
<evidence type="ECO:0000256" key="1">
    <source>
        <dbReference type="ARBA" id="ARBA00004141"/>
    </source>
</evidence>
<reference evidence="13 14" key="1">
    <citation type="submission" date="2010-12" db="EMBL/GenBank/DDBJ databases">
        <title>Whole genome sequence of Acidiphilium multivorum AIU301.</title>
        <authorList>
            <person name="Narita-Yamada S."/>
            <person name="Nakamura S."/>
            <person name="Ito N."/>
            <person name="Takarada H."/>
            <person name="Katano Y."/>
            <person name="Nakazawa H."/>
            <person name="Hosoyama A."/>
            <person name="Yamada R."/>
            <person name="Fujita N."/>
        </authorList>
    </citation>
    <scope>NUCLEOTIDE SEQUENCE [LARGE SCALE GENOMIC DNA]</scope>
    <source>
        <strain evidence="14">DSM 11245 / JCM 8867 / AIU301</strain>
    </source>
</reference>
<keyword evidence="11" id="KW-1003">Cell membrane</keyword>
<dbReference type="PANTHER" id="PTHR11410">
    <property type="entry name" value="ATP SYNTHASE SUBUNIT A"/>
    <property type="match status" value="1"/>
</dbReference>
<comment type="subunit">
    <text evidence="11">F-type ATPases have 2 components, CF(1) - the catalytic core - and CF(0) - the membrane proton channel. CF(1) has five subunits: alpha(3), beta(3), gamma(1), delta(1), epsilon(1). CF(0) has three main subunits: a(1), b(2) and c(9-12). The alpha and beta chains form an alternating ring which encloses part of the gamma chain. CF(1) is attached to CF(0) by a central stalk formed by the gamma and epsilon chains, while a peripheral stalk is formed by the delta and b chains.</text>
</comment>
<evidence type="ECO:0000256" key="6">
    <source>
        <dbReference type="ARBA" id="ARBA00022781"/>
    </source>
</evidence>
<organism evidence="13 14">
    <name type="scientific">Acidiphilium multivorum (strain DSM 11245 / JCM 8867 / NBRC 100883 / AIU 301)</name>
    <dbReference type="NCBI Taxonomy" id="926570"/>
    <lineage>
        <taxon>Bacteria</taxon>
        <taxon>Pseudomonadati</taxon>
        <taxon>Pseudomonadota</taxon>
        <taxon>Alphaproteobacteria</taxon>
        <taxon>Acetobacterales</taxon>
        <taxon>Acidocellaceae</taxon>
        <taxon>Acidiphilium</taxon>
    </lineage>
</organism>
<dbReference type="Proteomes" id="UP000007100">
    <property type="component" value="Chromosome"/>
</dbReference>
<comment type="similarity">
    <text evidence="2 11 12">Belongs to the ATPase A chain family.</text>
</comment>
<dbReference type="RefSeq" id="WP_007422332.1">
    <property type="nucleotide sequence ID" value="NC_015186.1"/>
</dbReference>
<dbReference type="CDD" id="cd00310">
    <property type="entry name" value="ATP-synt_Fo_a_6"/>
    <property type="match status" value="1"/>
</dbReference>
<feature type="transmembrane region" description="Helical" evidence="11">
    <location>
        <begin position="191"/>
        <end position="213"/>
    </location>
</feature>
<dbReference type="NCBIfam" id="TIGR01131">
    <property type="entry name" value="ATP_synt_6_or_A"/>
    <property type="match status" value="1"/>
</dbReference>
<keyword evidence="11" id="KW-0997">Cell inner membrane</keyword>
<name>F0J3I3_ACIMA</name>
<dbReference type="HOGENOM" id="CLU_041018_0_2_5"/>
<dbReference type="NCBIfam" id="NF004482">
    <property type="entry name" value="PRK05815.2-4"/>
    <property type="match status" value="1"/>
</dbReference>
<evidence type="ECO:0000256" key="9">
    <source>
        <dbReference type="ARBA" id="ARBA00023136"/>
    </source>
</evidence>
<keyword evidence="3 11" id="KW-0813">Transport</keyword>
<evidence type="ECO:0000256" key="2">
    <source>
        <dbReference type="ARBA" id="ARBA00006810"/>
    </source>
</evidence>
<dbReference type="SUPFAM" id="SSF81336">
    <property type="entry name" value="F1F0 ATP synthase subunit A"/>
    <property type="match status" value="1"/>
</dbReference>
<dbReference type="GO" id="GO:0046933">
    <property type="term" value="F:proton-transporting ATP synthase activity, rotational mechanism"/>
    <property type="evidence" value="ECO:0007669"/>
    <property type="project" value="UniProtKB-UniRule"/>
</dbReference>
<keyword evidence="14" id="KW-1185">Reference proteome</keyword>
<dbReference type="EMBL" id="AP012035">
    <property type="protein sequence ID" value="BAJ79839.1"/>
    <property type="molecule type" value="Genomic_DNA"/>
</dbReference>
<keyword evidence="6 11" id="KW-0375">Hydrogen ion transport</keyword>
<proteinExistence type="inferred from homology"/>
<dbReference type="GO" id="GO:0016787">
    <property type="term" value="F:hydrolase activity"/>
    <property type="evidence" value="ECO:0007669"/>
    <property type="project" value="UniProtKB-KW"/>
</dbReference>
<keyword evidence="4 11" id="KW-0138">CF(0)</keyword>
<evidence type="ECO:0000256" key="8">
    <source>
        <dbReference type="ARBA" id="ARBA00023065"/>
    </source>
</evidence>
<dbReference type="PANTHER" id="PTHR11410:SF0">
    <property type="entry name" value="ATP SYNTHASE SUBUNIT A"/>
    <property type="match status" value="1"/>
</dbReference>
<feature type="transmembrane region" description="Helical" evidence="11">
    <location>
        <begin position="34"/>
        <end position="50"/>
    </location>
</feature>
<evidence type="ECO:0000256" key="5">
    <source>
        <dbReference type="ARBA" id="ARBA00022692"/>
    </source>
</evidence>
<gene>
    <name evidence="11 13" type="primary">atpB</name>
    <name evidence="13" type="ordered locus">ACMV_04920</name>
</gene>
<dbReference type="Gene3D" id="1.20.120.220">
    <property type="entry name" value="ATP synthase, F0 complex, subunit A"/>
    <property type="match status" value="1"/>
</dbReference>
<dbReference type="KEGG" id="amv:ACMV_04920"/>
<dbReference type="InterPro" id="IPR000568">
    <property type="entry name" value="ATP_synth_F0_asu"/>
</dbReference>
<feature type="transmembrane region" description="Helical" evidence="11">
    <location>
        <begin position="86"/>
        <end position="109"/>
    </location>
</feature>
<evidence type="ECO:0000256" key="10">
    <source>
        <dbReference type="ARBA" id="ARBA00023310"/>
    </source>
</evidence>
<dbReference type="OrthoDB" id="9809130at2"/>
<comment type="subcellular location">
    <subcellularLocation>
        <location evidence="11">Cell inner membrane</location>
        <topology evidence="11">Multi-pass membrane protein</topology>
    </subcellularLocation>
    <subcellularLocation>
        <location evidence="12">Cell membrane</location>
        <topology evidence="12">Multi-pass membrane protein</topology>
    </subcellularLocation>
    <subcellularLocation>
        <location evidence="1">Membrane</location>
        <topology evidence="1">Multi-pass membrane protein</topology>
    </subcellularLocation>
</comment>
<feature type="transmembrane region" description="Helical" evidence="11">
    <location>
        <begin position="219"/>
        <end position="244"/>
    </location>
</feature>
<accession>F0J3I3</accession>
<keyword evidence="8 11" id="KW-0406">Ion transport</keyword>
<feature type="transmembrane region" description="Helical" evidence="11">
    <location>
        <begin position="158"/>
        <end position="179"/>
    </location>
</feature>
<keyword evidence="5 11" id="KW-0812">Transmembrane</keyword>
<dbReference type="HAMAP" id="MF_01393">
    <property type="entry name" value="ATP_synth_a_bact"/>
    <property type="match status" value="1"/>
</dbReference>
<dbReference type="InterPro" id="IPR045083">
    <property type="entry name" value="ATP_synth_F0_asu_bact/mt"/>
</dbReference>
<keyword evidence="13" id="KW-0378">Hydrolase</keyword>
<feature type="transmembrane region" description="Helical" evidence="11">
    <location>
        <begin position="116"/>
        <end position="138"/>
    </location>
</feature>
<evidence type="ECO:0000313" key="13">
    <source>
        <dbReference type="EMBL" id="BAJ79839.1"/>
    </source>
</evidence>
<dbReference type="SMR" id="F0J3I3"/>
<dbReference type="PRINTS" id="PR00123">
    <property type="entry name" value="ATPASEA"/>
</dbReference>
<keyword evidence="7 11" id="KW-1133">Transmembrane helix</keyword>
<evidence type="ECO:0000256" key="3">
    <source>
        <dbReference type="ARBA" id="ARBA00022448"/>
    </source>
</evidence>
<evidence type="ECO:0000256" key="11">
    <source>
        <dbReference type="HAMAP-Rule" id="MF_01393"/>
    </source>
</evidence>
<keyword evidence="10 11" id="KW-0066">ATP synthesis</keyword>
<protein>
    <recommendedName>
        <fullName evidence="11 12">ATP synthase subunit a</fullName>
    </recommendedName>
    <alternativeName>
        <fullName evidence="11">ATP synthase F0 sector subunit a</fullName>
    </alternativeName>
    <alternativeName>
        <fullName evidence="11">F-ATPase subunit 6</fullName>
    </alternativeName>
</protein>
<sequence length="251" mass="27421">MAQESGINALGQFQLTTGFGAFGKAIEFTNSNEMMLLAAVIVTSLFVVALRQRALVPGRMQGLAEISYEFVHNMVLDTIGEEGKRFFPFVFTLFAFILIGNILGLFPYFFAFTSHIAITGALALFVFALSTLVGFWYHGIGFLKFFSPPGVPGWLLPLLIPIEIVSFLSRPISLSVRLFANITAGHVMWEVFAGFMLMLVSGLGAVGVVAAIIPLGLNIALTALEFLVAFLQAYVFAILTCLYLHDAIHMH</sequence>
<evidence type="ECO:0000313" key="14">
    <source>
        <dbReference type="Proteomes" id="UP000007100"/>
    </source>
</evidence>
<dbReference type="Pfam" id="PF00119">
    <property type="entry name" value="ATP-synt_A"/>
    <property type="match status" value="1"/>
</dbReference>
<evidence type="ECO:0000256" key="7">
    <source>
        <dbReference type="ARBA" id="ARBA00022989"/>
    </source>
</evidence>
<dbReference type="InterPro" id="IPR023011">
    <property type="entry name" value="ATP_synth_F0_asu_AS"/>
</dbReference>
<evidence type="ECO:0000256" key="4">
    <source>
        <dbReference type="ARBA" id="ARBA00022547"/>
    </source>
</evidence>
<dbReference type="InterPro" id="IPR035908">
    <property type="entry name" value="F0_ATP_A_sf"/>
</dbReference>
<dbReference type="AlphaFoldDB" id="F0J3I3"/>
<keyword evidence="9 11" id="KW-0472">Membrane</keyword>